<feature type="transmembrane region" description="Helical" evidence="1">
    <location>
        <begin position="187"/>
        <end position="208"/>
    </location>
</feature>
<feature type="transmembrane region" description="Helical" evidence="1">
    <location>
        <begin position="415"/>
        <end position="437"/>
    </location>
</feature>
<sequence>MRWSEFPKWLKAIIVAAILTLFVLGALKYPGNLVYYALLSLVANVLLYFGFRANAIFFDTFIGVFFWLGFWMKLSFRLAFMDGKFVDAGAFDGSIDAMDRVALVSSCGLSALILASYLREKLIFNYPRILPENAQDGLFWLYEKHRRLVLCGFLIFIVFIGFSNIYLGIYQRGEVVRTVLPFGLNRMIVWLLFFGLAATMTVILNFEFRLSKKTFWLAVIYSFLEGAISSVSQLSRAMILNSGSILYGAIFQARLGALTLKKRLVVVVLLAFFGLFVSSAIGVTYVRNHAYVGELFELKKRMAMEESEQKASTYATPADKAVYVKENVIKQSVVGVAALFLDRWVGIEGVMAVSSYPHLGWDLWRQGWAEVYDENKLSFYDSNMILSAYRFANTSKFHFVSLSGIVAFFFYPGSYIFLFFSMVCLGVAAGLLELLVYRFGGKNLILCSLFGQIIAYRFMNFGYVPAQSYLLFGSIALYVFLLCFVDKTLIYARSKFAT</sequence>
<name>A0A5E7C0F3_PSEFL</name>
<protein>
    <recommendedName>
        <fullName evidence="4">O-antigen polysaccharide polymerase Wzy</fullName>
    </recommendedName>
</protein>
<evidence type="ECO:0008006" key="4">
    <source>
        <dbReference type="Google" id="ProtNLM"/>
    </source>
</evidence>
<organism evidence="2 3">
    <name type="scientific">Pseudomonas fluorescens</name>
    <dbReference type="NCBI Taxonomy" id="294"/>
    <lineage>
        <taxon>Bacteria</taxon>
        <taxon>Pseudomonadati</taxon>
        <taxon>Pseudomonadota</taxon>
        <taxon>Gammaproteobacteria</taxon>
        <taxon>Pseudomonadales</taxon>
        <taxon>Pseudomonadaceae</taxon>
        <taxon>Pseudomonas</taxon>
    </lineage>
</organism>
<reference evidence="2 3" key="1">
    <citation type="submission" date="2019-09" db="EMBL/GenBank/DDBJ databases">
        <authorList>
            <person name="Chandra G."/>
            <person name="Truman W A."/>
        </authorList>
    </citation>
    <scope>NUCLEOTIDE SEQUENCE [LARGE SCALE GENOMIC DNA]</scope>
    <source>
        <strain evidence="2">PS704</strain>
    </source>
</reference>
<dbReference type="OrthoDB" id="7032304at2"/>
<evidence type="ECO:0000256" key="1">
    <source>
        <dbReference type="SAM" id="Phobius"/>
    </source>
</evidence>
<evidence type="ECO:0000313" key="3">
    <source>
        <dbReference type="Proteomes" id="UP000326557"/>
    </source>
</evidence>
<proteinExistence type="predicted"/>
<feature type="transmembrane region" description="Helical" evidence="1">
    <location>
        <begin position="469"/>
        <end position="485"/>
    </location>
</feature>
<feature type="transmembrane region" description="Helical" evidence="1">
    <location>
        <begin position="264"/>
        <end position="286"/>
    </location>
</feature>
<dbReference type="RefSeq" id="WP_150638290.1">
    <property type="nucleotide sequence ID" value="NZ_CABVHP010000006.1"/>
</dbReference>
<dbReference type="Proteomes" id="UP000326557">
    <property type="component" value="Unassembled WGS sequence"/>
</dbReference>
<dbReference type="EMBL" id="CABVHP010000006">
    <property type="protein sequence ID" value="VVN98242.1"/>
    <property type="molecule type" value="Genomic_DNA"/>
</dbReference>
<keyword evidence="1" id="KW-0472">Membrane</keyword>
<keyword evidence="1" id="KW-1133">Transmembrane helix</keyword>
<feature type="transmembrane region" description="Helical" evidence="1">
    <location>
        <begin position="215"/>
        <end position="232"/>
    </location>
</feature>
<evidence type="ECO:0000313" key="2">
    <source>
        <dbReference type="EMBL" id="VVN98242.1"/>
    </source>
</evidence>
<feature type="transmembrane region" description="Helical" evidence="1">
    <location>
        <begin position="58"/>
        <end position="80"/>
    </location>
</feature>
<feature type="transmembrane region" description="Helical" evidence="1">
    <location>
        <begin position="148"/>
        <end position="167"/>
    </location>
</feature>
<feature type="transmembrane region" description="Helical" evidence="1">
    <location>
        <begin position="444"/>
        <end position="463"/>
    </location>
</feature>
<keyword evidence="1" id="KW-0812">Transmembrane</keyword>
<dbReference type="AlphaFoldDB" id="A0A5E7C0F3"/>
<accession>A0A5E7C0F3</accession>
<feature type="transmembrane region" description="Helical" evidence="1">
    <location>
        <begin position="100"/>
        <end position="118"/>
    </location>
</feature>
<feature type="transmembrane region" description="Helical" evidence="1">
    <location>
        <begin position="9"/>
        <end position="27"/>
    </location>
</feature>
<gene>
    <name evidence="2" type="ORF">PS704_02431</name>
</gene>